<dbReference type="EMBL" id="JADQTO010000007">
    <property type="protein sequence ID" value="MBG0563099.1"/>
    <property type="molecule type" value="Genomic_DNA"/>
</dbReference>
<reference evidence="13" key="1">
    <citation type="submission" date="2020-11" db="EMBL/GenBank/DDBJ databases">
        <title>Isolation and identification of active actinomycetes.</title>
        <authorList>
            <person name="Sun X."/>
        </authorList>
    </citation>
    <scope>NUCLEOTIDE SEQUENCE</scope>
    <source>
        <strain evidence="13">NEAU-A11</strain>
    </source>
</reference>
<proteinExistence type="inferred from homology"/>
<keyword evidence="2 10" id="KW-0645">Protease</keyword>
<keyword evidence="3 11" id="KW-0812">Transmembrane</keyword>
<evidence type="ECO:0000256" key="6">
    <source>
        <dbReference type="ARBA" id="ARBA00022833"/>
    </source>
</evidence>
<evidence type="ECO:0000256" key="4">
    <source>
        <dbReference type="ARBA" id="ARBA00022723"/>
    </source>
</evidence>
<feature type="transmembrane region" description="Helical" evidence="11">
    <location>
        <begin position="253"/>
        <end position="273"/>
    </location>
</feature>
<evidence type="ECO:0000313" key="14">
    <source>
        <dbReference type="Proteomes" id="UP000598146"/>
    </source>
</evidence>
<keyword evidence="14" id="KW-1185">Reference proteome</keyword>
<keyword evidence="4" id="KW-0479">Metal-binding</keyword>
<keyword evidence="7 11" id="KW-1133">Transmembrane helix</keyword>
<dbReference type="InterPro" id="IPR001915">
    <property type="entry name" value="Peptidase_M48"/>
</dbReference>
<dbReference type="Pfam" id="PF01435">
    <property type="entry name" value="Peptidase_M48"/>
    <property type="match status" value="1"/>
</dbReference>
<evidence type="ECO:0000256" key="7">
    <source>
        <dbReference type="ARBA" id="ARBA00022989"/>
    </source>
</evidence>
<sequence length="364" mass="39767">MLRNARGVFAAFVAAWLYVPAALAAAALLAFTTGGAAYVYSGVQGERTLPQELRDVPLLGDAMENLLLRSSGVQAALIGVILGALIGFLIGMIWVFLGPFQDGALDGIATVLGAIVLGLIVGLLYTIYRVVFERRILAITGARRLSRREAAYLLPLVVDAAARLGLRNHPPLLIDDGRDANAFAYTRHIVINQGLLDEFNYEREPIAAVLTHELVHWRNGDPISAAFVRGVALPLYLVQAGGGWLRERARNSVLRFLVWLAFWPVFVTVRYFVVPMQAADSRRAEYRADEGAILAGHRDGMRRVLARFRRSFEGGRNGWVAAVCASHPPNELRLEALEEPGIDYPLPDDDAPALPLPVLLTGTD</sequence>
<evidence type="ECO:0000256" key="9">
    <source>
        <dbReference type="ARBA" id="ARBA00023136"/>
    </source>
</evidence>
<evidence type="ECO:0000256" key="2">
    <source>
        <dbReference type="ARBA" id="ARBA00022670"/>
    </source>
</evidence>
<comment type="similarity">
    <text evidence="10">Belongs to the peptidase M48 family.</text>
</comment>
<gene>
    <name evidence="13" type="ORF">I4J89_16740</name>
</gene>
<dbReference type="GO" id="GO:0009538">
    <property type="term" value="C:photosystem I reaction center"/>
    <property type="evidence" value="ECO:0007669"/>
    <property type="project" value="InterPro"/>
</dbReference>
<evidence type="ECO:0000256" key="5">
    <source>
        <dbReference type="ARBA" id="ARBA00022801"/>
    </source>
</evidence>
<dbReference type="Gene3D" id="3.30.2010.10">
    <property type="entry name" value="Metalloproteases ('zincins'), catalytic domain"/>
    <property type="match status" value="1"/>
</dbReference>
<dbReference type="PANTHER" id="PTHR43221:SF2">
    <property type="entry name" value="PROTEASE HTPX HOMOLOG"/>
    <property type="match status" value="1"/>
</dbReference>
<comment type="cofactor">
    <cofactor evidence="10">
        <name>Zn(2+)</name>
        <dbReference type="ChEBI" id="CHEBI:29105"/>
    </cofactor>
    <text evidence="10">Binds 1 zinc ion per subunit.</text>
</comment>
<name>A0A931G2A1_9ACTN</name>
<feature type="transmembrane region" description="Helical" evidence="11">
    <location>
        <begin position="15"/>
        <end position="40"/>
    </location>
</feature>
<accession>A0A931G2A1</accession>
<evidence type="ECO:0000259" key="12">
    <source>
        <dbReference type="Pfam" id="PF01435"/>
    </source>
</evidence>
<evidence type="ECO:0000256" key="8">
    <source>
        <dbReference type="ARBA" id="ARBA00023049"/>
    </source>
</evidence>
<dbReference type="InterPro" id="IPR036592">
    <property type="entry name" value="PSI_PsaL_sf"/>
</dbReference>
<dbReference type="InterPro" id="IPR050083">
    <property type="entry name" value="HtpX_protease"/>
</dbReference>
<keyword evidence="9 11" id="KW-0472">Membrane</keyword>
<evidence type="ECO:0000256" key="1">
    <source>
        <dbReference type="ARBA" id="ARBA00022475"/>
    </source>
</evidence>
<dbReference type="PANTHER" id="PTHR43221">
    <property type="entry name" value="PROTEASE HTPX"/>
    <property type="match status" value="1"/>
</dbReference>
<evidence type="ECO:0000256" key="10">
    <source>
        <dbReference type="RuleBase" id="RU003983"/>
    </source>
</evidence>
<feature type="transmembrane region" description="Helical" evidence="11">
    <location>
        <begin position="108"/>
        <end position="128"/>
    </location>
</feature>
<comment type="caution">
    <text evidence="13">The sequence shown here is derived from an EMBL/GenBank/DDBJ whole genome shotgun (WGS) entry which is preliminary data.</text>
</comment>
<dbReference type="AlphaFoldDB" id="A0A931G2A1"/>
<dbReference type="GO" id="GO:0015979">
    <property type="term" value="P:photosynthesis"/>
    <property type="evidence" value="ECO:0007669"/>
    <property type="project" value="InterPro"/>
</dbReference>
<protein>
    <submittedName>
        <fullName evidence="13">M48 family metalloprotease</fullName>
    </submittedName>
</protein>
<feature type="domain" description="Peptidase M48" evidence="12">
    <location>
        <begin position="156"/>
        <end position="339"/>
    </location>
</feature>
<evidence type="ECO:0000256" key="3">
    <source>
        <dbReference type="ARBA" id="ARBA00022692"/>
    </source>
</evidence>
<keyword evidence="8 10" id="KW-0482">Metalloprotease</keyword>
<dbReference type="GO" id="GO:0004222">
    <property type="term" value="F:metalloendopeptidase activity"/>
    <property type="evidence" value="ECO:0007669"/>
    <property type="project" value="InterPro"/>
</dbReference>
<dbReference type="Proteomes" id="UP000598146">
    <property type="component" value="Unassembled WGS sequence"/>
</dbReference>
<keyword evidence="6 10" id="KW-0862">Zinc</keyword>
<dbReference type="SUPFAM" id="SSF81568">
    <property type="entry name" value="Photosystem I reaction center subunit XI, PsaL"/>
    <property type="match status" value="1"/>
</dbReference>
<dbReference type="GO" id="GO:0006508">
    <property type="term" value="P:proteolysis"/>
    <property type="evidence" value="ECO:0007669"/>
    <property type="project" value="UniProtKB-KW"/>
</dbReference>
<evidence type="ECO:0000313" key="13">
    <source>
        <dbReference type="EMBL" id="MBG0563099.1"/>
    </source>
</evidence>
<feature type="transmembrane region" description="Helical" evidence="11">
    <location>
        <begin position="75"/>
        <end position="96"/>
    </location>
</feature>
<evidence type="ECO:0000256" key="11">
    <source>
        <dbReference type="SAM" id="Phobius"/>
    </source>
</evidence>
<organism evidence="13 14">
    <name type="scientific">Actinoplanes aureus</name>
    <dbReference type="NCBI Taxonomy" id="2792083"/>
    <lineage>
        <taxon>Bacteria</taxon>
        <taxon>Bacillati</taxon>
        <taxon>Actinomycetota</taxon>
        <taxon>Actinomycetes</taxon>
        <taxon>Micromonosporales</taxon>
        <taxon>Micromonosporaceae</taxon>
        <taxon>Actinoplanes</taxon>
    </lineage>
</organism>
<keyword evidence="1" id="KW-1003">Cell membrane</keyword>
<keyword evidence="5 10" id="KW-0378">Hydrolase</keyword>
<dbReference type="GO" id="GO:0046872">
    <property type="term" value="F:metal ion binding"/>
    <property type="evidence" value="ECO:0007669"/>
    <property type="project" value="UniProtKB-KW"/>
</dbReference>